<dbReference type="GO" id="GO:0006310">
    <property type="term" value="P:DNA recombination"/>
    <property type="evidence" value="ECO:0007669"/>
    <property type="project" value="UniProtKB-KW"/>
</dbReference>
<evidence type="ECO:0000259" key="2">
    <source>
        <dbReference type="PROSITE" id="PS51898"/>
    </source>
</evidence>
<dbReference type="GO" id="GO:0003677">
    <property type="term" value="F:DNA binding"/>
    <property type="evidence" value="ECO:0007669"/>
    <property type="project" value="InterPro"/>
</dbReference>
<feature type="domain" description="Tyr recombinase" evidence="2">
    <location>
        <begin position="1"/>
        <end position="96"/>
    </location>
</feature>
<dbReference type="InterPro" id="IPR002104">
    <property type="entry name" value="Integrase_catalytic"/>
</dbReference>
<accession>A0A7I9YLZ7</accession>
<dbReference type="GO" id="GO:0015074">
    <property type="term" value="P:DNA integration"/>
    <property type="evidence" value="ECO:0007669"/>
    <property type="project" value="InterPro"/>
</dbReference>
<dbReference type="RefSeq" id="WP_371871548.1">
    <property type="nucleotide sequence ID" value="NZ_BLKZ01000001.1"/>
</dbReference>
<evidence type="ECO:0000313" key="3">
    <source>
        <dbReference type="EMBL" id="GFG89503.1"/>
    </source>
</evidence>
<gene>
    <name evidence="3" type="ORF">MBOU_15450</name>
</gene>
<evidence type="ECO:0000256" key="1">
    <source>
        <dbReference type="ARBA" id="ARBA00023172"/>
    </source>
</evidence>
<comment type="caution">
    <text evidence="3">The sequence shown here is derived from an EMBL/GenBank/DDBJ whole genome shotgun (WGS) entry which is preliminary data.</text>
</comment>
<proteinExistence type="predicted"/>
<dbReference type="PROSITE" id="PS51898">
    <property type="entry name" value="TYR_RECOMBINASE"/>
    <property type="match status" value="1"/>
</dbReference>
<organism evidence="3 4">
    <name type="scientific">Mycobacterium bourgelatii</name>
    <dbReference type="NCBI Taxonomy" id="1273442"/>
    <lineage>
        <taxon>Bacteria</taxon>
        <taxon>Bacillati</taxon>
        <taxon>Actinomycetota</taxon>
        <taxon>Actinomycetes</taxon>
        <taxon>Mycobacteriales</taxon>
        <taxon>Mycobacteriaceae</taxon>
        <taxon>Mycobacterium</taxon>
    </lineage>
</organism>
<dbReference type="SUPFAM" id="SSF56349">
    <property type="entry name" value="DNA breaking-rejoining enzymes"/>
    <property type="match status" value="1"/>
</dbReference>
<dbReference type="AlphaFoldDB" id="A0A7I9YLZ7"/>
<name>A0A7I9YLZ7_MYCBU</name>
<dbReference type="EMBL" id="BLKZ01000001">
    <property type="protein sequence ID" value="GFG89503.1"/>
    <property type="molecule type" value="Genomic_DNA"/>
</dbReference>
<dbReference type="Gene3D" id="1.10.443.10">
    <property type="entry name" value="Intergrase catalytic core"/>
    <property type="match status" value="1"/>
</dbReference>
<dbReference type="InterPro" id="IPR013762">
    <property type="entry name" value="Integrase-like_cat_sf"/>
</dbReference>
<evidence type="ECO:0000313" key="4">
    <source>
        <dbReference type="Proteomes" id="UP000465360"/>
    </source>
</evidence>
<keyword evidence="1" id="KW-0233">DNA recombination</keyword>
<sequence length="96" mass="10750">MLLLAYTGLRWGEAIGLRVHDLDLLRKRASISQNAVQAGRHIHVGTPKAHKQRTVPLPEFLVPYLAVRGQGPRWLAVAGRRRRPFTPPAPDFGVVR</sequence>
<dbReference type="Proteomes" id="UP000465360">
    <property type="component" value="Unassembled WGS sequence"/>
</dbReference>
<dbReference type="Pfam" id="PF00589">
    <property type="entry name" value="Phage_integrase"/>
    <property type="match status" value="1"/>
</dbReference>
<protein>
    <recommendedName>
        <fullName evidence="2">Tyr recombinase domain-containing protein</fullName>
    </recommendedName>
</protein>
<reference evidence="3 4" key="1">
    <citation type="journal article" date="2019" name="Emerg. Microbes Infect.">
        <title>Comprehensive subspecies identification of 175 nontuberculous mycobacteria species based on 7547 genomic profiles.</title>
        <authorList>
            <person name="Matsumoto Y."/>
            <person name="Kinjo T."/>
            <person name="Motooka D."/>
            <person name="Nabeya D."/>
            <person name="Jung N."/>
            <person name="Uechi K."/>
            <person name="Horii T."/>
            <person name="Iida T."/>
            <person name="Fujita J."/>
            <person name="Nakamura S."/>
        </authorList>
    </citation>
    <scope>NUCLEOTIDE SEQUENCE [LARGE SCALE GENOMIC DNA]</scope>
    <source>
        <strain evidence="3 4">JCM 30725</strain>
    </source>
</reference>
<dbReference type="InterPro" id="IPR011010">
    <property type="entry name" value="DNA_brk_join_enz"/>
</dbReference>
<keyword evidence="4" id="KW-1185">Reference proteome</keyword>